<dbReference type="PANTHER" id="PTHR45676:SF177">
    <property type="entry name" value="RING-TYPE E3 UBIQUITIN TRANSFERASE"/>
    <property type="match status" value="1"/>
</dbReference>
<evidence type="ECO:0000313" key="5">
    <source>
        <dbReference type="Proteomes" id="UP000306102"/>
    </source>
</evidence>
<comment type="caution">
    <text evidence="4">The sequence shown here is derived from an EMBL/GenBank/DDBJ whole genome shotgun (WGS) entry which is preliminary data.</text>
</comment>
<keyword evidence="5" id="KW-1185">Reference proteome</keyword>
<dbReference type="InterPro" id="IPR001841">
    <property type="entry name" value="Znf_RING"/>
</dbReference>
<accession>A0A4S4DEG5</accession>
<keyword evidence="1" id="KW-0863">Zinc-finger</keyword>
<keyword evidence="2" id="KW-0472">Membrane</keyword>
<dbReference type="SMART" id="SM00184">
    <property type="entry name" value="RING"/>
    <property type="match status" value="1"/>
</dbReference>
<protein>
    <recommendedName>
        <fullName evidence="3">RING-type domain-containing protein</fullName>
    </recommendedName>
</protein>
<gene>
    <name evidence="4" type="ORF">TEA_007517</name>
</gene>
<dbReference type="SUPFAM" id="SSF57850">
    <property type="entry name" value="RING/U-box"/>
    <property type="match status" value="1"/>
</dbReference>
<dbReference type="Proteomes" id="UP000306102">
    <property type="component" value="Unassembled WGS sequence"/>
</dbReference>
<dbReference type="InterPro" id="IPR013083">
    <property type="entry name" value="Znf_RING/FYVE/PHD"/>
</dbReference>
<evidence type="ECO:0000259" key="3">
    <source>
        <dbReference type="PROSITE" id="PS50089"/>
    </source>
</evidence>
<sequence>MDNEEHHHHFQFELDPVLICLIGVLSGLFIVAGIHCISVCWCRRRRQPRIVTTTSQQENESPVANSEGGHQLITVYSYNTKEGSKEGSCCPVCLSEFDEGETVRVLSECSHCFHVLCIDSWLRSNPSCPLCRAGTKPPPPPPPPDHVVVCSPSSGGVPPPPLPDIFYL</sequence>
<keyword evidence="1" id="KW-0862">Zinc</keyword>
<feature type="transmembrane region" description="Helical" evidence="2">
    <location>
        <begin position="16"/>
        <end position="41"/>
    </location>
</feature>
<dbReference type="UniPathway" id="UPA00143"/>
<keyword evidence="1" id="KW-0479">Metal-binding</keyword>
<evidence type="ECO:0000256" key="1">
    <source>
        <dbReference type="PROSITE-ProRule" id="PRU00175"/>
    </source>
</evidence>
<dbReference type="PROSITE" id="PS50089">
    <property type="entry name" value="ZF_RING_2"/>
    <property type="match status" value="1"/>
</dbReference>
<reference evidence="4 5" key="1">
    <citation type="journal article" date="2018" name="Proc. Natl. Acad. Sci. U.S.A.">
        <title>Draft genome sequence of Camellia sinensis var. sinensis provides insights into the evolution of the tea genome and tea quality.</title>
        <authorList>
            <person name="Wei C."/>
            <person name="Yang H."/>
            <person name="Wang S."/>
            <person name="Zhao J."/>
            <person name="Liu C."/>
            <person name="Gao L."/>
            <person name="Xia E."/>
            <person name="Lu Y."/>
            <person name="Tai Y."/>
            <person name="She G."/>
            <person name="Sun J."/>
            <person name="Cao H."/>
            <person name="Tong W."/>
            <person name="Gao Q."/>
            <person name="Li Y."/>
            <person name="Deng W."/>
            <person name="Jiang X."/>
            <person name="Wang W."/>
            <person name="Chen Q."/>
            <person name="Zhang S."/>
            <person name="Li H."/>
            <person name="Wu J."/>
            <person name="Wang P."/>
            <person name="Li P."/>
            <person name="Shi C."/>
            <person name="Zheng F."/>
            <person name="Jian J."/>
            <person name="Huang B."/>
            <person name="Shan D."/>
            <person name="Shi M."/>
            <person name="Fang C."/>
            <person name="Yue Y."/>
            <person name="Li F."/>
            <person name="Li D."/>
            <person name="Wei S."/>
            <person name="Han B."/>
            <person name="Jiang C."/>
            <person name="Yin Y."/>
            <person name="Xia T."/>
            <person name="Zhang Z."/>
            <person name="Bennetzen J.L."/>
            <person name="Zhao S."/>
            <person name="Wan X."/>
        </authorList>
    </citation>
    <scope>NUCLEOTIDE SEQUENCE [LARGE SCALE GENOMIC DNA]</scope>
    <source>
        <strain evidence="5">cv. Shuchazao</strain>
        <tissue evidence="4">Leaf</tissue>
    </source>
</reference>
<dbReference type="Gene3D" id="3.30.40.10">
    <property type="entry name" value="Zinc/RING finger domain, C3HC4 (zinc finger)"/>
    <property type="match status" value="1"/>
</dbReference>
<name>A0A4S4DEG5_CAMSN</name>
<dbReference type="GO" id="GO:0016567">
    <property type="term" value="P:protein ubiquitination"/>
    <property type="evidence" value="ECO:0007669"/>
    <property type="project" value="UniProtKB-UniPathway"/>
</dbReference>
<organism evidence="4 5">
    <name type="scientific">Camellia sinensis var. sinensis</name>
    <name type="common">China tea</name>
    <dbReference type="NCBI Taxonomy" id="542762"/>
    <lineage>
        <taxon>Eukaryota</taxon>
        <taxon>Viridiplantae</taxon>
        <taxon>Streptophyta</taxon>
        <taxon>Embryophyta</taxon>
        <taxon>Tracheophyta</taxon>
        <taxon>Spermatophyta</taxon>
        <taxon>Magnoliopsida</taxon>
        <taxon>eudicotyledons</taxon>
        <taxon>Gunneridae</taxon>
        <taxon>Pentapetalae</taxon>
        <taxon>asterids</taxon>
        <taxon>Ericales</taxon>
        <taxon>Theaceae</taxon>
        <taxon>Camellia</taxon>
    </lineage>
</organism>
<dbReference type="PANTHER" id="PTHR45676">
    <property type="entry name" value="RING-H2 FINGER PROTEIN ATL51-RELATED"/>
    <property type="match status" value="1"/>
</dbReference>
<dbReference type="GO" id="GO:0008270">
    <property type="term" value="F:zinc ion binding"/>
    <property type="evidence" value="ECO:0007669"/>
    <property type="project" value="UniProtKB-KW"/>
</dbReference>
<evidence type="ECO:0000256" key="2">
    <source>
        <dbReference type="SAM" id="Phobius"/>
    </source>
</evidence>
<proteinExistence type="predicted"/>
<feature type="domain" description="RING-type" evidence="3">
    <location>
        <begin position="90"/>
        <end position="132"/>
    </location>
</feature>
<keyword evidence="2" id="KW-1133">Transmembrane helix</keyword>
<dbReference type="Pfam" id="PF13639">
    <property type="entry name" value="zf-RING_2"/>
    <property type="match status" value="1"/>
</dbReference>
<keyword evidence="2" id="KW-0812">Transmembrane</keyword>
<evidence type="ECO:0000313" key="4">
    <source>
        <dbReference type="EMBL" id="THG01080.1"/>
    </source>
</evidence>
<dbReference type="AlphaFoldDB" id="A0A4S4DEG5"/>
<dbReference type="EMBL" id="SDRB02011510">
    <property type="protein sequence ID" value="THG01080.1"/>
    <property type="molecule type" value="Genomic_DNA"/>
</dbReference>